<dbReference type="SUPFAM" id="SSF48452">
    <property type="entry name" value="TPR-like"/>
    <property type="match status" value="1"/>
</dbReference>
<proteinExistence type="predicted"/>
<evidence type="ECO:0008006" key="4">
    <source>
        <dbReference type="Google" id="ProtNLM"/>
    </source>
</evidence>
<reference evidence="2 3" key="1">
    <citation type="submission" date="2018-07" db="EMBL/GenBank/DDBJ databases">
        <title>Freshwater and sediment microbial communities from various areas in North America, analyzing microbe dynamics in response to fracking.</title>
        <authorList>
            <person name="Lamendella R."/>
        </authorList>
    </citation>
    <scope>NUCLEOTIDE SEQUENCE [LARGE SCALE GENOMIC DNA]</scope>
    <source>
        <strain evidence="2 3">160A</strain>
    </source>
</reference>
<feature type="chain" id="PRO_5016960477" description="Tetratricopeptide repeat protein" evidence="1">
    <location>
        <begin position="20"/>
        <end position="210"/>
    </location>
</feature>
<evidence type="ECO:0000256" key="1">
    <source>
        <dbReference type="SAM" id="SignalP"/>
    </source>
</evidence>
<protein>
    <recommendedName>
        <fullName evidence="4">Tetratricopeptide repeat protein</fullName>
    </recommendedName>
</protein>
<evidence type="ECO:0000313" key="2">
    <source>
        <dbReference type="EMBL" id="RCW38703.1"/>
    </source>
</evidence>
<feature type="signal peptide" evidence="1">
    <location>
        <begin position="1"/>
        <end position="19"/>
    </location>
</feature>
<dbReference type="AlphaFoldDB" id="A0A368VDD9"/>
<comment type="caution">
    <text evidence="2">The sequence shown here is derived from an EMBL/GenBank/DDBJ whole genome shotgun (WGS) entry which is preliminary data.</text>
</comment>
<dbReference type="Gene3D" id="1.25.40.10">
    <property type="entry name" value="Tetratricopeptide repeat domain"/>
    <property type="match status" value="1"/>
</dbReference>
<keyword evidence="1" id="KW-0732">Signal</keyword>
<sequence>MKTLAILILSFLISFATKAADYESAMKQTIEEMYQSQEADKLESIAARFFRIGETEKDRWLPYYYSAYSYVSITYHLEDGEVIDKTLDKAQSMLDKAMALNPNESENHVLQGLIHSMRITNPMRGMKYSALSNEALEKAEKLNPENPRIWFCKAQNVFYTPAMFGGGAAKARPLYEKAAELFDTFEPQSEIWPQWGRELTESQLASIGEE</sequence>
<dbReference type="RefSeq" id="WP_114436450.1">
    <property type="nucleotide sequence ID" value="NZ_QPIZ01000003.1"/>
</dbReference>
<gene>
    <name evidence="2" type="ORF">DFO77_103174</name>
</gene>
<accession>A0A368VDD9</accession>
<dbReference type="InterPro" id="IPR011990">
    <property type="entry name" value="TPR-like_helical_dom_sf"/>
</dbReference>
<organism evidence="2 3">
    <name type="scientific">Marinilabilia salmonicolor</name>
    <dbReference type="NCBI Taxonomy" id="989"/>
    <lineage>
        <taxon>Bacteria</taxon>
        <taxon>Pseudomonadati</taxon>
        <taxon>Bacteroidota</taxon>
        <taxon>Bacteroidia</taxon>
        <taxon>Marinilabiliales</taxon>
        <taxon>Marinilabiliaceae</taxon>
        <taxon>Marinilabilia</taxon>
    </lineage>
</organism>
<evidence type="ECO:0000313" key="3">
    <source>
        <dbReference type="Proteomes" id="UP000252733"/>
    </source>
</evidence>
<keyword evidence="3" id="KW-1185">Reference proteome</keyword>
<dbReference type="EMBL" id="QPIZ01000003">
    <property type="protein sequence ID" value="RCW38703.1"/>
    <property type="molecule type" value="Genomic_DNA"/>
</dbReference>
<dbReference type="Proteomes" id="UP000252733">
    <property type="component" value="Unassembled WGS sequence"/>
</dbReference>
<name>A0A368VDD9_9BACT</name>